<dbReference type="EMBL" id="CABIJS010000333">
    <property type="protein sequence ID" value="VUZ49919.1"/>
    <property type="molecule type" value="Genomic_DNA"/>
</dbReference>
<sequence>LFSISSFGFYHPLSSSPKTTDHKLSSDQVVSIHFLHPSFSCFHERGFGVMGMFISFLYSHTTPHHTPLHPTPPHLTSLHLTPLHSVSSHT</sequence>
<feature type="non-terminal residue" evidence="2">
    <location>
        <position position="1"/>
    </location>
</feature>
<evidence type="ECO:0000313" key="3">
    <source>
        <dbReference type="Proteomes" id="UP000321570"/>
    </source>
</evidence>
<evidence type="ECO:0000313" key="1">
    <source>
        <dbReference type="EMBL" id="VUZ49919.1"/>
    </source>
</evidence>
<organism evidence="2 3">
    <name type="scientific">Hymenolepis diminuta</name>
    <name type="common">Rat tapeworm</name>
    <dbReference type="NCBI Taxonomy" id="6216"/>
    <lineage>
        <taxon>Eukaryota</taxon>
        <taxon>Metazoa</taxon>
        <taxon>Spiralia</taxon>
        <taxon>Lophotrochozoa</taxon>
        <taxon>Platyhelminthes</taxon>
        <taxon>Cestoda</taxon>
        <taxon>Eucestoda</taxon>
        <taxon>Cyclophyllidea</taxon>
        <taxon>Hymenolepididae</taxon>
        <taxon>Hymenolepis</taxon>
    </lineage>
</organism>
<evidence type="ECO:0000313" key="2">
    <source>
        <dbReference type="EMBL" id="VUZ49921.1"/>
    </source>
</evidence>
<keyword evidence="3" id="KW-1185">Reference proteome</keyword>
<accession>A0A564YRM6</accession>
<reference evidence="2 3" key="1">
    <citation type="submission" date="2019-07" db="EMBL/GenBank/DDBJ databases">
        <authorList>
            <person name="Jastrzebski P J."/>
            <person name="Paukszto L."/>
            <person name="Jastrzebski P J."/>
        </authorList>
    </citation>
    <scope>NUCLEOTIDE SEQUENCE [LARGE SCALE GENOMIC DNA]</scope>
    <source>
        <strain evidence="2 3">WMS-il1</strain>
    </source>
</reference>
<proteinExistence type="predicted"/>
<dbReference type="EMBL" id="CABIJS010000333">
    <property type="protein sequence ID" value="VUZ49921.1"/>
    <property type="molecule type" value="Genomic_DNA"/>
</dbReference>
<dbReference type="Proteomes" id="UP000321570">
    <property type="component" value="Unassembled WGS sequence"/>
</dbReference>
<dbReference type="AlphaFoldDB" id="A0A564YRM6"/>
<gene>
    <name evidence="1" type="ORF">WMSIL1_LOCUS8576</name>
    <name evidence="2" type="ORF">WMSIL1_LOCUS8671</name>
</gene>
<name>A0A564YRM6_HYMDI</name>
<protein>
    <submittedName>
        <fullName evidence="2">Uncharacterized protein</fullName>
    </submittedName>
</protein>